<dbReference type="GO" id="GO:0006355">
    <property type="term" value="P:regulation of DNA-templated transcription"/>
    <property type="evidence" value="ECO:0007669"/>
    <property type="project" value="InterPro"/>
</dbReference>
<dbReference type="GO" id="GO:0005524">
    <property type="term" value="F:ATP binding"/>
    <property type="evidence" value="ECO:0007669"/>
    <property type="project" value="UniProtKB-KW"/>
</dbReference>
<evidence type="ECO:0000256" key="4">
    <source>
        <dbReference type="ARBA" id="ARBA00023163"/>
    </source>
</evidence>
<keyword evidence="3" id="KW-0805">Transcription regulation</keyword>
<comment type="caution">
    <text evidence="6">The sequence shown here is derived from an EMBL/GenBank/DDBJ whole genome shotgun (WGS) entry which is preliminary data.</text>
</comment>
<sequence>MQNISIEELQKLTGFYGSNPRVEELLQTIAMVAPTDLSVLINGESGTGKEVVANAIHRLSKRKNRTLVSVNCGAIPEGILESELFGHEKGSFTGAVGQKKGYFEVADKGTIFLDEIGEMPLNTQVKLLRVLETSEFMRVGGTEIQKVDVRVIAATNRNLEQAVQENQFRRDLYYRLKAITLIIPPLRDRKDDLPGLIDLFARQFADKNNINFKGFSPDAVNLMMQYDWPGNVREVRNFVETAIILNRGEVVRPDYVRNALNMQNTMSGSSDMLPMPVNKTPEQVERELIYRTLVAMKLEITELKQMFASFIQGASMPGGPYPNNLPSSPPVPVSYMPQDSSGVENGNEVKPTTLAGMEREMIKETLNRFGGSRRKTARALQISERTLYRKIKEYGL</sequence>
<dbReference type="InterPro" id="IPR025662">
    <property type="entry name" value="Sigma_54_int_dom_ATP-bd_1"/>
</dbReference>
<dbReference type="Gene3D" id="1.10.10.60">
    <property type="entry name" value="Homeodomain-like"/>
    <property type="match status" value="1"/>
</dbReference>
<gene>
    <name evidence="6" type="ORF">ENJ10_13800</name>
</gene>
<dbReference type="PANTHER" id="PTHR32071">
    <property type="entry name" value="TRANSCRIPTIONAL REGULATORY PROTEIN"/>
    <property type="match status" value="1"/>
</dbReference>
<evidence type="ECO:0000256" key="2">
    <source>
        <dbReference type="ARBA" id="ARBA00022840"/>
    </source>
</evidence>
<dbReference type="SMART" id="SM00382">
    <property type="entry name" value="AAA"/>
    <property type="match status" value="1"/>
</dbReference>
<dbReference type="AlphaFoldDB" id="A0A7V1PW71"/>
<dbReference type="Pfam" id="PF00158">
    <property type="entry name" value="Sigma54_activat"/>
    <property type="match status" value="1"/>
</dbReference>
<dbReference type="FunFam" id="3.40.50.300:FF:000006">
    <property type="entry name" value="DNA-binding transcriptional regulator NtrC"/>
    <property type="match status" value="1"/>
</dbReference>
<dbReference type="PANTHER" id="PTHR32071:SF121">
    <property type="entry name" value="SIGMA L-DEPENDENT TRANSCRIPTIONAL REGULATOR YQIR-RELATED"/>
    <property type="match status" value="1"/>
</dbReference>
<dbReference type="PROSITE" id="PS00676">
    <property type="entry name" value="SIGMA54_INTERACT_2"/>
    <property type="match status" value="1"/>
</dbReference>
<keyword evidence="2" id="KW-0067">ATP-binding</keyword>
<feature type="domain" description="Sigma-54 factor interaction" evidence="5">
    <location>
        <begin position="15"/>
        <end position="244"/>
    </location>
</feature>
<dbReference type="Gene3D" id="3.40.50.300">
    <property type="entry name" value="P-loop containing nucleotide triphosphate hydrolases"/>
    <property type="match status" value="1"/>
</dbReference>
<dbReference type="PROSITE" id="PS00675">
    <property type="entry name" value="SIGMA54_INTERACT_1"/>
    <property type="match status" value="1"/>
</dbReference>
<evidence type="ECO:0000256" key="3">
    <source>
        <dbReference type="ARBA" id="ARBA00023015"/>
    </source>
</evidence>
<dbReference type="PROSITE" id="PS50045">
    <property type="entry name" value="SIGMA54_INTERACT_4"/>
    <property type="match status" value="1"/>
</dbReference>
<accession>A0A7V1PW71</accession>
<evidence type="ECO:0000256" key="1">
    <source>
        <dbReference type="ARBA" id="ARBA00022741"/>
    </source>
</evidence>
<evidence type="ECO:0000259" key="5">
    <source>
        <dbReference type="PROSITE" id="PS50045"/>
    </source>
</evidence>
<dbReference type="PRINTS" id="PR01590">
    <property type="entry name" value="HTHFIS"/>
</dbReference>
<dbReference type="Pfam" id="PF02954">
    <property type="entry name" value="HTH_8"/>
    <property type="match status" value="1"/>
</dbReference>
<dbReference type="InterPro" id="IPR002078">
    <property type="entry name" value="Sigma_54_int"/>
</dbReference>
<proteinExistence type="predicted"/>
<dbReference type="EMBL" id="DRLD01000389">
    <property type="protein sequence ID" value="HED11761.1"/>
    <property type="molecule type" value="Genomic_DNA"/>
</dbReference>
<dbReference type="CDD" id="cd00009">
    <property type="entry name" value="AAA"/>
    <property type="match status" value="1"/>
</dbReference>
<dbReference type="Gene3D" id="1.10.8.60">
    <property type="match status" value="1"/>
</dbReference>
<evidence type="ECO:0000313" key="6">
    <source>
        <dbReference type="EMBL" id="HED11761.1"/>
    </source>
</evidence>
<dbReference type="InterPro" id="IPR009057">
    <property type="entry name" value="Homeodomain-like_sf"/>
</dbReference>
<name>A0A7V1PW71_CALAY</name>
<dbReference type="InterPro" id="IPR027417">
    <property type="entry name" value="P-loop_NTPase"/>
</dbReference>
<dbReference type="InterPro" id="IPR025943">
    <property type="entry name" value="Sigma_54_int_dom_ATP-bd_2"/>
</dbReference>
<dbReference type="InterPro" id="IPR002197">
    <property type="entry name" value="HTH_Fis"/>
</dbReference>
<dbReference type="SUPFAM" id="SSF52540">
    <property type="entry name" value="P-loop containing nucleoside triphosphate hydrolases"/>
    <property type="match status" value="1"/>
</dbReference>
<reference evidence="6" key="1">
    <citation type="journal article" date="2020" name="mSystems">
        <title>Genome- and Community-Level Interaction Insights into Carbon Utilization and Element Cycling Functions of Hydrothermarchaeota in Hydrothermal Sediment.</title>
        <authorList>
            <person name="Zhou Z."/>
            <person name="Liu Y."/>
            <person name="Xu W."/>
            <person name="Pan J."/>
            <person name="Luo Z.H."/>
            <person name="Li M."/>
        </authorList>
    </citation>
    <scope>NUCLEOTIDE SEQUENCE [LARGE SCALE GENOMIC DNA]</scope>
    <source>
        <strain evidence="6">HyVt-456</strain>
    </source>
</reference>
<protein>
    <submittedName>
        <fullName evidence="6">Sigma-54-dependent Fis family transcriptional regulator</fullName>
    </submittedName>
</protein>
<keyword evidence="4" id="KW-0804">Transcription</keyword>
<dbReference type="Proteomes" id="UP000886005">
    <property type="component" value="Unassembled WGS sequence"/>
</dbReference>
<dbReference type="InterPro" id="IPR058031">
    <property type="entry name" value="AAA_lid_NorR"/>
</dbReference>
<keyword evidence="1" id="KW-0547">Nucleotide-binding</keyword>
<dbReference type="GO" id="GO:0043565">
    <property type="term" value="F:sequence-specific DNA binding"/>
    <property type="evidence" value="ECO:0007669"/>
    <property type="project" value="InterPro"/>
</dbReference>
<organism evidence="6">
    <name type="scientific">Caldithrix abyssi</name>
    <dbReference type="NCBI Taxonomy" id="187145"/>
    <lineage>
        <taxon>Bacteria</taxon>
        <taxon>Pseudomonadati</taxon>
        <taxon>Calditrichota</taxon>
        <taxon>Calditrichia</taxon>
        <taxon>Calditrichales</taxon>
        <taxon>Calditrichaceae</taxon>
        <taxon>Caldithrix</taxon>
    </lineage>
</organism>
<dbReference type="Pfam" id="PF25601">
    <property type="entry name" value="AAA_lid_14"/>
    <property type="match status" value="1"/>
</dbReference>
<dbReference type="SUPFAM" id="SSF46689">
    <property type="entry name" value="Homeodomain-like"/>
    <property type="match status" value="1"/>
</dbReference>
<dbReference type="InterPro" id="IPR003593">
    <property type="entry name" value="AAA+_ATPase"/>
</dbReference>